<dbReference type="RefSeq" id="WP_230776772.1">
    <property type="nucleotide sequence ID" value="NZ_JAJMQV010000088.1"/>
</dbReference>
<reference evidence="1 2" key="1">
    <citation type="submission" date="2023-06" db="EMBL/GenBank/DDBJ databases">
        <title>Roseiconus lacunae JC819 isolated from Gulf of Mannar region, Tamil Nadu.</title>
        <authorList>
            <person name="Pk S."/>
            <person name="Ch S."/>
            <person name="Ch V.R."/>
        </authorList>
    </citation>
    <scope>NUCLEOTIDE SEQUENCE [LARGE SCALE GENOMIC DNA]</scope>
    <source>
        <strain evidence="1 2">JC819</strain>
    </source>
</reference>
<gene>
    <name evidence="1" type="ORF">QTN89_02430</name>
</gene>
<evidence type="ECO:0000313" key="1">
    <source>
        <dbReference type="EMBL" id="MDM4014270.1"/>
    </source>
</evidence>
<accession>A0ABT7PCP3</accession>
<sequence length="211" mass="22477">MSVNAVRCSGNPVLVRWIIKAESLLSEGRWLMKMFIGLTRFTFVAVLGCVVLVGCDSAELATTDASQARPQATSPELLLSEAPEGEAKTPTEIKEAEMENEVVVIAGRIDAGDSDPFQPGEVAFMISQLPDEDHAGGDPEHADNCPFCKRKLAMAPKAIVRFVGADGNVIPGDARTALGIKKGDVVLVTGSATFNADIDTVMVDATKLYLR</sequence>
<keyword evidence="2" id="KW-1185">Reference proteome</keyword>
<dbReference type="Proteomes" id="UP001239462">
    <property type="component" value="Unassembled WGS sequence"/>
</dbReference>
<evidence type="ECO:0000313" key="2">
    <source>
        <dbReference type="Proteomes" id="UP001239462"/>
    </source>
</evidence>
<comment type="caution">
    <text evidence="1">The sequence shown here is derived from an EMBL/GenBank/DDBJ whole genome shotgun (WGS) entry which is preliminary data.</text>
</comment>
<name>A0ABT7PCP3_9BACT</name>
<proteinExistence type="predicted"/>
<protein>
    <submittedName>
        <fullName evidence="1">Uncharacterized protein</fullName>
    </submittedName>
</protein>
<organism evidence="1 2">
    <name type="scientific">Roseiconus lacunae</name>
    <dbReference type="NCBI Taxonomy" id="2605694"/>
    <lineage>
        <taxon>Bacteria</taxon>
        <taxon>Pseudomonadati</taxon>
        <taxon>Planctomycetota</taxon>
        <taxon>Planctomycetia</taxon>
        <taxon>Pirellulales</taxon>
        <taxon>Pirellulaceae</taxon>
        <taxon>Roseiconus</taxon>
    </lineage>
</organism>
<dbReference type="EMBL" id="JASZZN010000002">
    <property type="protein sequence ID" value="MDM4014270.1"/>
    <property type="molecule type" value="Genomic_DNA"/>
</dbReference>